<keyword evidence="9 12" id="KW-0560">Oxidoreductase</keyword>
<dbReference type="InterPro" id="IPR010190">
    <property type="entry name" value="Diaminopimelate_DH_Ddh"/>
</dbReference>
<feature type="binding site" evidence="13">
    <location>
        <position position="174"/>
    </location>
    <ligand>
        <name>substrate</name>
    </ligand>
</feature>
<dbReference type="KEGG" id="ddl:Desdi_0152"/>
<proteinExistence type="inferred from homology"/>
<feature type="binding site" evidence="13">
    <location>
        <begin position="35"/>
        <end position="37"/>
    </location>
    <ligand>
        <name>NADP(+)</name>
        <dbReference type="ChEBI" id="CHEBI:58349"/>
    </ligand>
</feature>
<evidence type="ECO:0000256" key="5">
    <source>
        <dbReference type="ARBA" id="ARBA00021654"/>
    </source>
</evidence>
<keyword evidence="10 12" id="KW-0457">Lysine biosynthesis</keyword>
<dbReference type="GO" id="GO:0019877">
    <property type="term" value="P:diaminopimelate biosynthetic process"/>
    <property type="evidence" value="ECO:0007669"/>
    <property type="project" value="UniProtKB-UniRule"/>
</dbReference>
<dbReference type="PIRSF" id="PIRSF025648">
    <property type="entry name" value="DDH"/>
    <property type="match status" value="1"/>
</dbReference>
<dbReference type="eggNOG" id="COG1748">
    <property type="taxonomic scope" value="Bacteria"/>
</dbReference>
<evidence type="ECO:0000313" key="16">
    <source>
        <dbReference type="Proteomes" id="UP000010797"/>
    </source>
</evidence>
<dbReference type="AlphaFoldDB" id="L0F3F9"/>
<dbReference type="Gene3D" id="3.30.360.10">
    <property type="entry name" value="Dihydrodipicolinate Reductase, domain 2"/>
    <property type="match status" value="1"/>
</dbReference>
<feature type="binding site" evidence="13">
    <location>
        <begin position="11"/>
        <end position="14"/>
    </location>
    <ligand>
        <name>NADP(+)</name>
        <dbReference type="ChEBI" id="CHEBI:58349"/>
    </ligand>
</feature>
<dbReference type="GO" id="GO:0047850">
    <property type="term" value="F:diaminopimelate dehydrogenase activity"/>
    <property type="evidence" value="ECO:0007669"/>
    <property type="project" value="UniProtKB-UniRule"/>
</dbReference>
<dbReference type="EC" id="1.4.1.16" evidence="4 12"/>
<dbReference type="NCBIfam" id="TIGR01921">
    <property type="entry name" value="DAP-DH"/>
    <property type="match status" value="1"/>
</dbReference>
<keyword evidence="16" id="KW-1185">Reference proteome</keyword>
<comment type="catalytic activity">
    <reaction evidence="11 12">
        <text>meso-2,6-diaminopimelate + NADP(+) + H2O = (S)-2-amino-6-oxoheptanedioate + NH4(+) + NADPH + H(+)</text>
        <dbReference type="Rhea" id="RHEA:13561"/>
        <dbReference type="ChEBI" id="CHEBI:15377"/>
        <dbReference type="ChEBI" id="CHEBI:15378"/>
        <dbReference type="ChEBI" id="CHEBI:28938"/>
        <dbReference type="ChEBI" id="CHEBI:57783"/>
        <dbReference type="ChEBI" id="CHEBI:57791"/>
        <dbReference type="ChEBI" id="CHEBI:58349"/>
        <dbReference type="ChEBI" id="CHEBI:58556"/>
        <dbReference type="EC" id="1.4.1.16"/>
    </reaction>
</comment>
<comment type="similarity">
    <text evidence="2 12">Belongs to the diaminopimelate dehydrogenase family.</text>
</comment>
<dbReference type="InterPro" id="IPR036291">
    <property type="entry name" value="NAD(P)-bd_dom_sf"/>
</dbReference>
<feature type="domain" description="Meso-diaminopimelate D-dehydrogenase C-terminal" evidence="14">
    <location>
        <begin position="123"/>
        <end position="278"/>
    </location>
</feature>
<comment type="subunit">
    <text evidence="3 12">Homodimer.</text>
</comment>
<dbReference type="Pfam" id="PF16654">
    <property type="entry name" value="DAPDH_C"/>
    <property type="match status" value="1"/>
</dbReference>
<sequence length="329" mass="36702">MNKIRIGIVGYGNLGKSVELGIRQNEDMELVGIFTRRNPSTIETVTRAVAVYTMDEAKKMTEQIDVMVLCGGSMSDLPFQGPEFASLFNTVDGYDNHAQIPDYFSAMNENALEAQKICIIAGGWDPGMFSINRLYAEAILPEGNTYTFWGKGVSQGHSDAIRRIKGVMKGKQYTIPIENAIEAVRRGDRPELSTREKHHRVCFVVAEEGTDKEQIEHEIKTMPNYFADYDTEIHFITEEELEKNHPGLPHGGLIIRHGRTGLHEEHNHVIEYQLALDSNPDFTANVLVAFARAAHRLNQEGVAGAKTVVDIAPAYLSSKSAEELRKSII</sequence>
<dbReference type="STRING" id="871963.Desdi_0152"/>
<evidence type="ECO:0000256" key="3">
    <source>
        <dbReference type="ARBA" id="ARBA00011738"/>
    </source>
</evidence>
<name>L0F3F9_DESDL</name>
<dbReference type="EMBL" id="CP003344">
    <property type="protein sequence ID" value="AGA67712.1"/>
    <property type="molecule type" value="Genomic_DNA"/>
</dbReference>
<keyword evidence="8 12" id="KW-0220">Diaminopimelate biosynthesis</keyword>
<gene>
    <name evidence="15" type="ordered locus">Desdi_0152</name>
</gene>
<feature type="binding site" evidence="13">
    <location>
        <position position="149"/>
    </location>
    <ligand>
        <name>substrate</name>
    </ligand>
</feature>
<dbReference type="RefSeq" id="WP_015260719.1">
    <property type="nucleotide sequence ID" value="NC_019903.1"/>
</dbReference>
<dbReference type="GO" id="GO:0000166">
    <property type="term" value="F:nucleotide binding"/>
    <property type="evidence" value="ECO:0007669"/>
    <property type="project" value="UniProtKB-KW"/>
</dbReference>
<evidence type="ECO:0000256" key="10">
    <source>
        <dbReference type="ARBA" id="ARBA00023154"/>
    </source>
</evidence>
<dbReference type="SUPFAM" id="SSF51735">
    <property type="entry name" value="NAD(P)-binding Rossmann-fold domains"/>
    <property type="match status" value="1"/>
</dbReference>
<dbReference type="CDD" id="cd02270">
    <property type="entry name" value="meso-DAPDH_N"/>
    <property type="match status" value="1"/>
</dbReference>
<evidence type="ECO:0000256" key="12">
    <source>
        <dbReference type="PIRNR" id="PIRNR025648"/>
    </source>
</evidence>
<organism evidence="15 16">
    <name type="scientific">Desulfitobacterium dichloroeliminans (strain LMG P-21439 / DCA1)</name>
    <dbReference type="NCBI Taxonomy" id="871963"/>
    <lineage>
        <taxon>Bacteria</taxon>
        <taxon>Bacillati</taxon>
        <taxon>Bacillota</taxon>
        <taxon>Clostridia</taxon>
        <taxon>Eubacteriales</taxon>
        <taxon>Desulfitobacteriaceae</taxon>
        <taxon>Desulfitobacterium</taxon>
    </lineage>
</organism>
<evidence type="ECO:0000256" key="6">
    <source>
        <dbReference type="ARBA" id="ARBA00022605"/>
    </source>
</evidence>
<dbReference type="HOGENOM" id="CLU_055796_0_0_9"/>
<evidence type="ECO:0000256" key="4">
    <source>
        <dbReference type="ARBA" id="ARBA00012080"/>
    </source>
</evidence>
<keyword evidence="7 12" id="KW-0521">NADP</keyword>
<accession>L0F3F9</accession>
<feature type="binding site" evidence="13">
    <location>
        <position position="279"/>
    </location>
    <ligand>
        <name>substrate</name>
    </ligand>
</feature>
<evidence type="ECO:0000256" key="13">
    <source>
        <dbReference type="PIRSR" id="PIRSR025648-1"/>
    </source>
</evidence>
<evidence type="ECO:0000256" key="1">
    <source>
        <dbReference type="ARBA" id="ARBA00004896"/>
    </source>
</evidence>
<evidence type="ECO:0000256" key="11">
    <source>
        <dbReference type="ARBA" id="ARBA00052023"/>
    </source>
</evidence>
<dbReference type="SUPFAM" id="SSF55347">
    <property type="entry name" value="Glyceraldehyde-3-phosphate dehydrogenase-like, C-terminal domain"/>
    <property type="match status" value="1"/>
</dbReference>
<feature type="binding site" evidence="13">
    <location>
        <position position="250"/>
    </location>
    <ligand>
        <name>substrate</name>
    </ligand>
</feature>
<evidence type="ECO:0000313" key="15">
    <source>
        <dbReference type="EMBL" id="AGA67712.1"/>
    </source>
</evidence>
<protein>
    <recommendedName>
        <fullName evidence="5 12">Meso-diaminopimelate D-dehydrogenase</fullName>
        <shortName evidence="12">DAPDH</shortName>
        <shortName evidence="12">Meso-DAP dehydrogenase</shortName>
        <ecNumber evidence="4 12">1.4.1.16</ecNumber>
    </recommendedName>
</protein>
<comment type="pathway">
    <text evidence="1 12">Amino-acid biosynthesis; L-lysine biosynthesis via DAP pathway; DL-2,6-diaminopimelate from (S)-tetrahydrodipicolinate: step 1/1.</text>
</comment>
<keyword evidence="6 12" id="KW-0028">Amino-acid biosynthesis</keyword>
<dbReference type="Proteomes" id="UP000010797">
    <property type="component" value="Chromosome"/>
</dbReference>
<evidence type="ECO:0000256" key="7">
    <source>
        <dbReference type="ARBA" id="ARBA00022857"/>
    </source>
</evidence>
<evidence type="ECO:0000256" key="9">
    <source>
        <dbReference type="ARBA" id="ARBA00023002"/>
    </source>
</evidence>
<keyword evidence="13" id="KW-0547">Nucleotide-binding</keyword>
<evidence type="ECO:0000256" key="2">
    <source>
        <dbReference type="ARBA" id="ARBA00007442"/>
    </source>
</evidence>
<comment type="function">
    <text evidence="12">Catalyzes the reversible NADPH-dependent reductive amination of L-2-amino-6-oxopimelate, the acyclic form of L-tetrahydrodipicolinate, to generate the meso compound, D,L-2,6-diaminopimelate.</text>
</comment>
<dbReference type="GO" id="GO:0009089">
    <property type="term" value="P:lysine biosynthetic process via diaminopimelate"/>
    <property type="evidence" value="ECO:0007669"/>
    <property type="project" value="UniProtKB-UniRule"/>
</dbReference>
<feature type="binding site" evidence="13">
    <location>
        <position position="200"/>
    </location>
    <ligand>
        <name>substrate</name>
    </ligand>
</feature>
<evidence type="ECO:0000256" key="8">
    <source>
        <dbReference type="ARBA" id="ARBA00022915"/>
    </source>
</evidence>
<dbReference type="InterPro" id="IPR032094">
    <property type="entry name" value="Meso-DAP_DH_C"/>
</dbReference>
<feature type="binding site" evidence="13">
    <location>
        <begin position="70"/>
        <end position="73"/>
    </location>
    <ligand>
        <name>NADP(+)</name>
        <dbReference type="ChEBI" id="CHEBI:58349"/>
    </ligand>
</feature>
<dbReference type="UniPathway" id="UPA00034">
    <property type="reaction ID" value="UER00026"/>
</dbReference>
<evidence type="ECO:0000259" key="14">
    <source>
        <dbReference type="Pfam" id="PF16654"/>
    </source>
</evidence>
<dbReference type="Gene3D" id="3.40.50.720">
    <property type="entry name" value="NAD(P)-binding Rossmann-like Domain"/>
    <property type="match status" value="1"/>
</dbReference>
<dbReference type="OrthoDB" id="9779394at2"/>
<reference evidence="16" key="1">
    <citation type="submission" date="2012-02" db="EMBL/GenBank/DDBJ databases">
        <title>Complete sequence of Desulfitobacterium dichloroeliminans LMG P-21439.</title>
        <authorList>
            <person name="Lucas S."/>
            <person name="Han J."/>
            <person name="Lapidus A."/>
            <person name="Cheng J.-F."/>
            <person name="Goodwin L."/>
            <person name="Pitluck S."/>
            <person name="Peters L."/>
            <person name="Ovchinnikova G."/>
            <person name="Teshima H."/>
            <person name="Detter J.C."/>
            <person name="Han C."/>
            <person name="Tapia R."/>
            <person name="Land M."/>
            <person name="Hauser L."/>
            <person name="Kyrpides N."/>
            <person name="Ivanova N."/>
            <person name="Pagani I."/>
            <person name="Kruse T."/>
            <person name="de Vos W.M."/>
            <person name="Boon N."/>
            <person name="Smidt H."/>
            <person name="Woyke T."/>
        </authorList>
    </citation>
    <scope>NUCLEOTIDE SEQUENCE [LARGE SCALE GENOMIC DNA]</scope>
    <source>
        <strain evidence="16">LMG P-21439 / DCA1</strain>
    </source>
</reference>